<keyword evidence="2 15" id="KW-0547">Nucleotide-binding</keyword>
<evidence type="ECO:0000256" key="14">
    <source>
        <dbReference type="ARBA" id="ARBA00048988"/>
    </source>
</evidence>
<evidence type="ECO:0000256" key="2">
    <source>
        <dbReference type="ARBA" id="ARBA00022741"/>
    </source>
</evidence>
<gene>
    <name evidence="18" type="ORF">SKC37_10220</name>
</gene>
<keyword evidence="9" id="KW-0234">DNA repair</keyword>
<keyword evidence="10" id="KW-0413">Isomerase</keyword>
<dbReference type="PROSITE" id="PS51217">
    <property type="entry name" value="UVRD_HELICASE_CTER"/>
    <property type="match status" value="1"/>
</dbReference>
<evidence type="ECO:0000256" key="5">
    <source>
        <dbReference type="ARBA" id="ARBA00022806"/>
    </source>
</evidence>
<proteinExistence type="predicted"/>
<evidence type="ECO:0000313" key="19">
    <source>
        <dbReference type="Proteomes" id="UP001598019"/>
    </source>
</evidence>
<evidence type="ECO:0000256" key="12">
    <source>
        <dbReference type="ARBA" id="ARBA00034808"/>
    </source>
</evidence>
<evidence type="ECO:0000256" key="3">
    <source>
        <dbReference type="ARBA" id="ARBA00022763"/>
    </source>
</evidence>
<dbReference type="PANTHER" id="PTHR11070">
    <property type="entry name" value="UVRD / RECB / PCRA DNA HELICASE FAMILY MEMBER"/>
    <property type="match status" value="1"/>
</dbReference>
<dbReference type="Gene3D" id="1.10.486.10">
    <property type="entry name" value="PCRA, domain 4"/>
    <property type="match status" value="1"/>
</dbReference>
<evidence type="ECO:0000313" key="18">
    <source>
        <dbReference type="EMBL" id="MFD3409033.1"/>
    </source>
</evidence>
<feature type="domain" description="UvrD-like helicase ATP-binding" evidence="16">
    <location>
        <begin position="1"/>
        <end position="401"/>
    </location>
</feature>
<comment type="catalytic activity">
    <reaction evidence="11">
        <text>Couples ATP hydrolysis with the unwinding of duplex DNA by translocating in the 3'-5' direction.</text>
        <dbReference type="EC" id="5.6.2.4"/>
    </reaction>
</comment>
<comment type="caution">
    <text evidence="18">The sequence shown here is derived from an EMBL/GenBank/DDBJ whole genome shotgun (WGS) entry which is preliminary data.</text>
</comment>
<evidence type="ECO:0000259" key="16">
    <source>
        <dbReference type="PROSITE" id="PS51198"/>
    </source>
</evidence>
<keyword evidence="1" id="KW-0540">Nuclease</keyword>
<keyword evidence="6" id="KW-0269">Exonuclease</keyword>
<accession>A0ABW6DK06</accession>
<dbReference type="EC" id="5.6.2.4" evidence="12"/>
<dbReference type="InterPro" id="IPR038726">
    <property type="entry name" value="PDDEXK_AddAB-type"/>
</dbReference>
<organism evidence="18 19">
    <name type="scientific">Aquirufa esocilacus</name>
    <dbReference type="NCBI Taxonomy" id="3096513"/>
    <lineage>
        <taxon>Bacteria</taxon>
        <taxon>Pseudomonadati</taxon>
        <taxon>Bacteroidota</taxon>
        <taxon>Cytophagia</taxon>
        <taxon>Cytophagales</taxon>
        <taxon>Flectobacillaceae</taxon>
        <taxon>Aquirufa</taxon>
    </lineage>
</organism>
<dbReference type="PROSITE" id="PS51198">
    <property type="entry name" value="UVRD_HELICASE_ATP_BIND"/>
    <property type="match status" value="1"/>
</dbReference>
<keyword evidence="4 15" id="KW-0378">Hydrolase</keyword>
<dbReference type="InterPro" id="IPR027417">
    <property type="entry name" value="P-loop_NTPase"/>
</dbReference>
<dbReference type="Pfam" id="PF13361">
    <property type="entry name" value="UvrD_C"/>
    <property type="match status" value="1"/>
</dbReference>
<evidence type="ECO:0000256" key="15">
    <source>
        <dbReference type="PROSITE-ProRule" id="PRU00560"/>
    </source>
</evidence>
<dbReference type="Gene3D" id="3.90.320.10">
    <property type="match status" value="1"/>
</dbReference>
<keyword evidence="8" id="KW-0238">DNA-binding</keyword>
<dbReference type="InterPro" id="IPR014017">
    <property type="entry name" value="DNA_helicase_UvrD-like_C"/>
</dbReference>
<sequence>MSRKYIKAGAGSGKTYTIMQEIVRTLSDPASNVHIQNCIVTTFTEKAAQELKERISAKLLETNMYEELSNLSEAKIGTVHSICADFLKQYGYLINLSPNLDVISQEERNLMLTDLIMEEVDADEFTELCERLEKIDYKTKNATYPGDISSIIDLAKANRISAESLQSHSLQRTIETFQQLQGPVLDLNWQGIVNLLQQLSQGIQPINYGYATDLSTQISTFLSETIVDGDSIKIKWSSINSIANVIAARPTIQAVYDGIDPNGQLVKINQWSYFQADMLHYTKLVYEAAANVFAKYDEKKTALGLMDFNDMESYMLDLMENKTFQEEFSNTVRFVLVDEFQDTNPVQAQIFSKWHEFAGNSFWVGDNKQSIYRFRGADLNFIRSITAGIPSESLATSYRSRKPIVDLTNTLFKPQFGPDGDYPADLLVARAEEGDQYGEAIRLIDGGKAEPIAKSIEKMLNQAEHWPVHIKDTDQTRDLKPSDIAILLHTNDEVNEVISALVKRNIPVAQFGKFLVQEDEIIFFNSILSFIANPVDNFAISKIAYYQHFHLDAKKWTEHRIAYRNNQNPPADIYLEETEEQIIFQANYGSDIDFIQQLGAFQKNAKSLSVTELIDQLILQFNLDNIVGNWGRAEIRRHNLNTYRGIAQEYQQYCLHFGKIQSVFGFIGYLEKITQTKEFSELENPIGVKVLTYHRSKGLEYPMVIAAGMDNTIRKKNIYQAKVQNEGQTQQLAGRWIRFFVDPFNAKTLKSSYYEAFLTIEANESLEEKKEKLRLLYVGLTRPRDYLVFALDTVNNQLSSKWMNQCFGDAQWLTTLQELGIQSIHIPTNPAQNDQPVRAAENLYVPSATYQEIENPISLLLNPSKDKVVVDLQILAPVKIGEMNPKLRPLTSGEYSLFGDMIHQVLVSSSMPASFSSLIATYGFTDVVNSAHLDTIVANFDNWMNNQFQAYQAWHEIPFRLTTEQNQLLNGIIDLALETADGWILIDHKTYDGSDFEKKITDEGYLSQLAYYQLALTELSNKPVLKTFLHFPMTGNVVEISK</sequence>
<evidence type="ECO:0000259" key="17">
    <source>
        <dbReference type="PROSITE" id="PS51217"/>
    </source>
</evidence>
<evidence type="ECO:0000256" key="8">
    <source>
        <dbReference type="ARBA" id="ARBA00023125"/>
    </source>
</evidence>
<evidence type="ECO:0000256" key="9">
    <source>
        <dbReference type="ARBA" id="ARBA00023204"/>
    </source>
</evidence>
<dbReference type="Gene3D" id="3.40.50.300">
    <property type="entry name" value="P-loop containing nucleotide triphosphate hydrolases"/>
    <property type="match status" value="4"/>
</dbReference>
<dbReference type="Pfam" id="PF12705">
    <property type="entry name" value="PDDEXK_1"/>
    <property type="match status" value="1"/>
</dbReference>
<evidence type="ECO:0000256" key="13">
    <source>
        <dbReference type="ARBA" id="ARBA00034923"/>
    </source>
</evidence>
<reference evidence="18 19" key="1">
    <citation type="submission" date="2024-03" db="EMBL/GenBank/DDBJ databases">
        <title>Aquirufa genome sequencing.</title>
        <authorList>
            <person name="Pitt A."/>
            <person name="Hahn M.W."/>
        </authorList>
    </citation>
    <scope>NUCLEOTIDE SEQUENCE [LARGE SCALE GENOMIC DNA]</scope>
    <source>
        <strain evidence="18 19">HETE-83D</strain>
    </source>
</reference>
<keyword evidence="7 15" id="KW-0067">ATP-binding</keyword>
<feature type="binding site" evidence="15">
    <location>
        <begin position="8"/>
        <end position="15"/>
    </location>
    <ligand>
        <name>ATP</name>
        <dbReference type="ChEBI" id="CHEBI:30616"/>
    </ligand>
</feature>
<name>A0ABW6DK06_9BACT</name>
<dbReference type="PANTHER" id="PTHR11070:SF2">
    <property type="entry name" value="ATP-DEPENDENT DNA HELICASE SRS2"/>
    <property type="match status" value="1"/>
</dbReference>
<dbReference type="InterPro" id="IPR011335">
    <property type="entry name" value="Restrct_endonuc-II-like"/>
</dbReference>
<dbReference type="Pfam" id="PF00580">
    <property type="entry name" value="UvrD-helicase"/>
    <property type="match status" value="2"/>
</dbReference>
<dbReference type="SUPFAM" id="SSF52980">
    <property type="entry name" value="Restriction endonuclease-like"/>
    <property type="match status" value="1"/>
</dbReference>
<evidence type="ECO:0000256" key="11">
    <source>
        <dbReference type="ARBA" id="ARBA00034617"/>
    </source>
</evidence>
<feature type="domain" description="UvrD-like helicase C-terminal" evidence="17">
    <location>
        <begin position="402"/>
        <end position="698"/>
    </location>
</feature>
<evidence type="ECO:0000256" key="1">
    <source>
        <dbReference type="ARBA" id="ARBA00022722"/>
    </source>
</evidence>
<dbReference type="InterPro" id="IPR011604">
    <property type="entry name" value="PDDEXK-like_dom_sf"/>
</dbReference>
<protein>
    <recommendedName>
        <fullName evidence="12">DNA 3'-5' helicase</fullName>
        <ecNumber evidence="12">5.6.2.4</ecNumber>
    </recommendedName>
    <alternativeName>
        <fullName evidence="13">DNA 3'-5' helicase II</fullName>
    </alternativeName>
</protein>
<dbReference type="EMBL" id="JBBKXX010000003">
    <property type="protein sequence ID" value="MFD3409033.1"/>
    <property type="molecule type" value="Genomic_DNA"/>
</dbReference>
<evidence type="ECO:0000256" key="4">
    <source>
        <dbReference type="ARBA" id="ARBA00022801"/>
    </source>
</evidence>
<evidence type="ECO:0000256" key="7">
    <source>
        <dbReference type="ARBA" id="ARBA00022840"/>
    </source>
</evidence>
<evidence type="ECO:0000256" key="6">
    <source>
        <dbReference type="ARBA" id="ARBA00022839"/>
    </source>
</evidence>
<keyword evidence="19" id="KW-1185">Reference proteome</keyword>
<comment type="catalytic activity">
    <reaction evidence="14">
        <text>ATP + H2O = ADP + phosphate + H(+)</text>
        <dbReference type="Rhea" id="RHEA:13065"/>
        <dbReference type="ChEBI" id="CHEBI:15377"/>
        <dbReference type="ChEBI" id="CHEBI:15378"/>
        <dbReference type="ChEBI" id="CHEBI:30616"/>
        <dbReference type="ChEBI" id="CHEBI:43474"/>
        <dbReference type="ChEBI" id="CHEBI:456216"/>
        <dbReference type="EC" id="5.6.2.4"/>
    </reaction>
</comment>
<keyword evidence="5 15" id="KW-0347">Helicase</keyword>
<dbReference type="InterPro" id="IPR000212">
    <property type="entry name" value="DNA_helicase_UvrD/REP"/>
</dbReference>
<evidence type="ECO:0000256" key="10">
    <source>
        <dbReference type="ARBA" id="ARBA00023235"/>
    </source>
</evidence>
<keyword evidence="3" id="KW-0227">DNA damage</keyword>
<dbReference type="Proteomes" id="UP001598019">
    <property type="component" value="Unassembled WGS sequence"/>
</dbReference>
<dbReference type="SUPFAM" id="SSF52540">
    <property type="entry name" value="P-loop containing nucleoside triphosphate hydrolases"/>
    <property type="match status" value="1"/>
</dbReference>
<dbReference type="RefSeq" id="WP_377981378.1">
    <property type="nucleotide sequence ID" value="NZ_JBBKXX010000003.1"/>
</dbReference>
<dbReference type="InterPro" id="IPR014016">
    <property type="entry name" value="UvrD-like_ATP-bd"/>
</dbReference>